<evidence type="ECO:0000313" key="2">
    <source>
        <dbReference type="Proteomes" id="UP001652740"/>
    </source>
</evidence>
<gene>
    <name evidence="4" type="primary">LOC128202185</name>
    <name evidence="3" type="synonym">LOC128201858</name>
</gene>
<accession>A0ABM3N1N1</accession>
<evidence type="ECO:0000313" key="4">
    <source>
        <dbReference type="RefSeq" id="XP_052757490.1"/>
    </source>
</evidence>
<feature type="compositionally biased region" description="Polar residues" evidence="1">
    <location>
        <begin position="107"/>
        <end position="122"/>
    </location>
</feature>
<evidence type="ECO:0000313" key="3">
    <source>
        <dbReference type="RefSeq" id="XP_052756046.1"/>
    </source>
</evidence>
<dbReference type="PANTHER" id="PTHR47331">
    <property type="entry name" value="PHD-TYPE DOMAIN-CONTAINING PROTEIN"/>
    <property type="match status" value="1"/>
</dbReference>
<organism evidence="2 4">
    <name type="scientific">Galleria mellonella</name>
    <name type="common">Greater wax moth</name>
    <dbReference type="NCBI Taxonomy" id="7137"/>
    <lineage>
        <taxon>Eukaryota</taxon>
        <taxon>Metazoa</taxon>
        <taxon>Ecdysozoa</taxon>
        <taxon>Arthropoda</taxon>
        <taxon>Hexapoda</taxon>
        <taxon>Insecta</taxon>
        <taxon>Pterygota</taxon>
        <taxon>Neoptera</taxon>
        <taxon>Endopterygota</taxon>
        <taxon>Lepidoptera</taxon>
        <taxon>Glossata</taxon>
        <taxon>Ditrysia</taxon>
        <taxon>Pyraloidea</taxon>
        <taxon>Pyralidae</taxon>
        <taxon>Galleriinae</taxon>
        <taxon>Galleria</taxon>
    </lineage>
</organism>
<name>A0ABM3N1N1_GALME</name>
<protein>
    <submittedName>
        <fullName evidence="3">Uncharacterized protein LOC128201858 isoform X1</fullName>
    </submittedName>
    <submittedName>
        <fullName evidence="4">Uncharacterized protein LOC128202185 isoform X1</fullName>
    </submittedName>
</protein>
<dbReference type="RefSeq" id="XP_052756046.1">
    <property type="nucleotide sequence ID" value="XM_052900086.1"/>
</dbReference>
<dbReference type="GeneID" id="128202185"/>
<sequence length="349" mass="38708">MPPPRRRCPPYHRSQLVLTAHRPAAAHQLRFVLRSLQRKRYSHNGSPRSSWRQPKHVAALSWRWRERNIMQKLQKLKQPAVGAADLVIMLVLVVAAMKMWINASTQESGESSSHAVDNNADQPRSELVTQTSSGSTTVSRKPLLKVVAVTVSGPSGSVDTFALLDDGSTATFIDAEISSQIGVTGQMGQIDLQCVGGLSKESEVQYVDFQIKGRKSIKTFDVKQARSISNLGLADRYVNKNEINTFSYLSDIADELCYDAKPTIIIGIDNWHLSVPIATRQGTRSQPVAILTALGWVLFGFVSSKTNVVHFVNNVCDCNAGSDASIENIFKMQYRLDCIDIMRHEKREG</sequence>
<dbReference type="PANTHER" id="PTHR47331:SF5">
    <property type="entry name" value="RIBONUCLEASE H"/>
    <property type="match status" value="1"/>
</dbReference>
<evidence type="ECO:0000256" key="1">
    <source>
        <dbReference type="SAM" id="MobiDB-lite"/>
    </source>
</evidence>
<proteinExistence type="predicted"/>
<dbReference type="Proteomes" id="UP001652740">
    <property type="component" value="Unplaced"/>
</dbReference>
<keyword evidence="2" id="KW-1185">Reference proteome</keyword>
<dbReference type="RefSeq" id="XP_052757490.1">
    <property type="nucleotide sequence ID" value="XM_052901530.1"/>
</dbReference>
<feature type="region of interest" description="Disordered" evidence="1">
    <location>
        <begin position="107"/>
        <end position="134"/>
    </location>
</feature>
<reference evidence="3 4" key="1">
    <citation type="submission" date="2025-05" db="UniProtKB">
        <authorList>
            <consortium name="RefSeq"/>
        </authorList>
    </citation>
    <scope>IDENTIFICATION</scope>
    <source>
        <tissue evidence="3 4">Whole larvae</tissue>
    </source>
</reference>